<protein>
    <submittedName>
        <fullName evidence="1">Uncharacterized protein</fullName>
    </submittedName>
</protein>
<accession>A0A7J0BWQ2</accession>
<dbReference type="GO" id="GO:0016772">
    <property type="term" value="F:transferase activity, transferring phosphorus-containing groups"/>
    <property type="evidence" value="ECO:0007669"/>
    <property type="project" value="InterPro"/>
</dbReference>
<reference evidence="1 2" key="1">
    <citation type="submission" date="2020-05" db="EMBL/GenBank/DDBJ databases">
        <title>Draft genome sequence of Desulfovibrio psychrotolerans JS1T.</title>
        <authorList>
            <person name="Ueno A."/>
            <person name="Tamazawa S."/>
            <person name="Tamamura S."/>
            <person name="Murakami T."/>
            <person name="Kiyama T."/>
            <person name="Inomata H."/>
            <person name="Amano Y."/>
            <person name="Miyakawa K."/>
            <person name="Tamaki H."/>
            <person name="Naganuma T."/>
            <person name="Kaneko K."/>
        </authorList>
    </citation>
    <scope>NUCLEOTIDE SEQUENCE [LARGE SCALE GENOMIC DNA]</scope>
    <source>
        <strain evidence="1 2">JS1</strain>
    </source>
</reference>
<evidence type="ECO:0000313" key="2">
    <source>
        <dbReference type="Proteomes" id="UP000503820"/>
    </source>
</evidence>
<dbReference type="PRINTS" id="PR00344">
    <property type="entry name" value="BCTRLSENSOR"/>
</dbReference>
<dbReference type="Gene3D" id="3.30.565.10">
    <property type="entry name" value="Histidine kinase-like ATPase, C-terminal domain"/>
    <property type="match status" value="1"/>
</dbReference>
<dbReference type="Proteomes" id="UP000503820">
    <property type="component" value="Unassembled WGS sequence"/>
</dbReference>
<evidence type="ECO:0000313" key="1">
    <source>
        <dbReference type="EMBL" id="GFM37592.1"/>
    </source>
</evidence>
<gene>
    <name evidence="1" type="ORF">DSM19430T_22760</name>
</gene>
<name>A0A7J0BWQ2_9BACT</name>
<proteinExistence type="predicted"/>
<dbReference type="EMBL" id="BLVP01000008">
    <property type="protein sequence ID" value="GFM37592.1"/>
    <property type="molecule type" value="Genomic_DNA"/>
</dbReference>
<keyword evidence="2" id="KW-1185">Reference proteome</keyword>
<dbReference type="SUPFAM" id="SSF55874">
    <property type="entry name" value="ATPase domain of HSP90 chaperone/DNA topoisomerase II/histidine kinase"/>
    <property type="match status" value="1"/>
</dbReference>
<dbReference type="InterPro" id="IPR004358">
    <property type="entry name" value="Sig_transdc_His_kin-like_C"/>
</dbReference>
<dbReference type="AlphaFoldDB" id="A0A7J0BWQ2"/>
<dbReference type="InterPro" id="IPR036890">
    <property type="entry name" value="HATPase_C_sf"/>
</dbReference>
<sequence length="84" mass="8962">MVHPFSRIRQHVMDKMFKPVLTTKSAGEGSGPGLTISLGIAGNMGGHLPVNSKAGKGITFSVLLTLWRVAYCARATDTCCVWQG</sequence>
<comment type="caution">
    <text evidence="1">The sequence shown here is derived from an EMBL/GenBank/DDBJ whole genome shotgun (WGS) entry which is preliminary data.</text>
</comment>
<organism evidence="1 2">
    <name type="scientific">Desulfovibrio psychrotolerans</name>
    <dbReference type="NCBI Taxonomy" id="415242"/>
    <lineage>
        <taxon>Bacteria</taxon>
        <taxon>Pseudomonadati</taxon>
        <taxon>Thermodesulfobacteriota</taxon>
        <taxon>Desulfovibrionia</taxon>
        <taxon>Desulfovibrionales</taxon>
        <taxon>Desulfovibrionaceae</taxon>
        <taxon>Desulfovibrio</taxon>
    </lineage>
</organism>
<dbReference type="RefSeq" id="WP_174410173.1">
    <property type="nucleotide sequence ID" value="NZ_BLVP01000008.1"/>
</dbReference>